<dbReference type="PANTHER" id="PTHR46796:SF12">
    <property type="entry name" value="HTH-TYPE DNA-BINDING TRANSCRIPTIONAL ACTIVATOR EUTR"/>
    <property type="match status" value="1"/>
</dbReference>
<dbReference type="EMBL" id="JBHUKR010000004">
    <property type="protein sequence ID" value="MFD2415639.1"/>
    <property type="molecule type" value="Genomic_DNA"/>
</dbReference>
<comment type="caution">
    <text evidence="5">The sequence shown here is derived from an EMBL/GenBank/DDBJ whole genome shotgun (WGS) entry which is preliminary data.</text>
</comment>
<dbReference type="InterPro" id="IPR050204">
    <property type="entry name" value="AraC_XylS_family_regulators"/>
</dbReference>
<accession>A0ABW5FLZ0</accession>
<evidence type="ECO:0000256" key="2">
    <source>
        <dbReference type="ARBA" id="ARBA00023125"/>
    </source>
</evidence>
<evidence type="ECO:0000313" key="6">
    <source>
        <dbReference type="Proteomes" id="UP001597417"/>
    </source>
</evidence>
<evidence type="ECO:0000313" key="5">
    <source>
        <dbReference type="EMBL" id="MFD2415639.1"/>
    </source>
</evidence>
<keyword evidence="6" id="KW-1185">Reference proteome</keyword>
<keyword evidence="3" id="KW-0804">Transcription</keyword>
<proteinExistence type="predicted"/>
<dbReference type="Pfam" id="PF12833">
    <property type="entry name" value="HTH_18"/>
    <property type="match status" value="1"/>
</dbReference>
<dbReference type="SMART" id="SM00342">
    <property type="entry name" value="HTH_ARAC"/>
    <property type="match status" value="1"/>
</dbReference>
<reference evidence="6" key="1">
    <citation type="journal article" date="2019" name="Int. J. Syst. Evol. Microbiol.">
        <title>The Global Catalogue of Microorganisms (GCM) 10K type strain sequencing project: providing services to taxonomists for standard genome sequencing and annotation.</title>
        <authorList>
            <consortium name="The Broad Institute Genomics Platform"/>
            <consortium name="The Broad Institute Genome Sequencing Center for Infectious Disease"/>
            <person name="Wu L."/>
            <person name="Ma J."/>
        </authorList>
    </citation>
    <scope>NUCLEOTIDE SEQUENCE [LARGE SCALE GENOMIC DNA]</scope>
    <source>
        <strain evidence="6">CGMCC 4.7645</strain>
    </source>
</reference>
<dbReference type="InterPro" id="IPR009057">
    <property type="entry name" value="Homeodomain-like_sf"/>
</dbReference>
<dbReference type="SUPFAM" id="SSF46689">
    <property type="entry name" value="Homeodomain-like"/>
    <property type="match status" value="2"/>
</dbReference>
<dbReference type="InterPro" id="IPR018062">
    <property type="entry name" value="HTH_AraC-typ_CS"/>
</dbReference>
<keyword evidence="2" id="KW-0238">DNA-binding</keyword>
<evidence type="ECO:0000256" key="1">
    <source>
        <dbReference type="ARBA" id="ARBA00023015"/>
    </source>
</evidence>
<evidence type="ECO:0000259" key="4">
    <source>
        <dbReference type="PROSITE" id="PS01124"/>
    </source>
</evidence>
<sequence length="329" mass="35582">MTAPVPLHRHARLRTTDVDEAEAAAGRVMSSHRLRVRRPREFGARLHAVDIGSSTMLYAVYHGEAEVTALAPMEYYTLQLILGGAMDIVTDVGKRRAGPGQACVVSPGERLRLRFAPGTVQVAAKLPRDVVERAYSGLGAEPSGDPVFELEVPEHSPWPGLLRLAVTTVDRFDTGILPPGVGFELERMLATALLLAQPHDHVRTMFRSGGARGYRAAGIAAEALTADPTTPATAKELARLAGVSARTLQEGFRSRFGTTVTGYQRDLRLERAHRMLSAANTTSSVADVALACGFLHFGRFARDYRLRYGVTPSTTLHTSRMADSAARNG</sequence>
<dbReference type="PROSITE" id="PS00041">
    <property type="entry name" value="HTH_ARAC_FAMILY_1"/>
    <property type="match status" value="1"/>
</dbReference>
<dbReference type="Proteomes" id="UP001597417">
    <property type="component" value="Unassembled WGS sequence"/>
</dbReference>
<evidence type="ECO:0000256" key="3">
    <source>
        <dbReference type="ARBA" id="ARBA00023163"/>
    </source>
</evidence>
<dbReference type="PANTHER" id="PTHR46796">
    <property type="entry name" value="HTH-TYPE TRANSCRIPTIONAL ACTIVATOR RHAS-RELATED"/>
    <property type="match status" value="1"/>
</dbReference>
<dbReference type="RefSeq" id="WP_378261608.1">
    <property type="nucleotide sequence ID" value="NZ_JBHUKR010000004.1"/>
</dbReference>
<dbReference type="InterPro" id="IPR018060">
    <property type="entry name" value="HTH_AraC"/>
</dbReference>
<protein>
    <submittedName>
        <fullName evidence="5">AraC family transcriptional regulator</fullName>
    </submittedName>
</protein>
<dbReference type="Gene3D" id="1.10.10.60">
    <property type="entry name" value="Homeodomain-like"/>
    <property type="match status" value="1"/>
</dbReference>
<feature type="domain" description="HTH araC/xylS-type" evidence="4">
    <location>
        <begin position="218"/>
        <end position="318"/>
    </location>
</feature>
<dbReference type="InterPro" id="IPR035418">
    <property type="entry name" value="AraC-bd_2"/>
</dbReference>
<gene>
    <name evidence="5" type="ORF">ACFSXZ_04775</name>
</gene>
<dbReference type="PROSITE" id="PS01124">
    <property type="entry name" value="HTH_ARAC_FAMILY_2"/>
    <property type="match status" value="1"/>
</dbReference>
<keyword evidence="1" id="KW-0805">Transcription regulation</keyword>
<dbReference type="Pfam" id="PF14525">
    <property type="entry name" value="AraC_binding_2"/>
    <property type="match status" value="1"/>
</dbReference>
<name>A0ABW5FLZ0_9PSEU</name>
<organism evidence="5 6">
    <name type="scientific">Amycolatopsis pigmentata</name>
    <dbReference type="NCBI Taxonomy" id="450801"/>
    <lineage>
        <taxon>Bacteria</taxon>
        <taxon>Bacillati</taxon>
        <taxon>Actinomycetota</taxon>
        <taxon>Actinomycetes</taxon>
        <taxon>Pseudonocardiales</taxon>
        <taxon>Pseudonocardiaceae</taxon>
        <taxon>Amycolatopsis</taxon>
    </lineage>
</organism>